<dbReference type="SUPFAM" id="SSF53850">
    <property type="entry name" value="Periplasmic binding protein-like II"/>
    <property type="match status" value="1"/>
</dbReference>
<dbReference type="InterPro" id="IPR036390">
    <property type="entry name" value="WH_DNA-bd_sf"/>
</dbReference>
<dbReference type="PROSITE" id="PS50931">
    <property type="entry name" value="HTH_LYSR"/>
    <property type="match status" value="1"/>
</dbReference>
<evidence type="ECO:0000256" key="2">
    <source>
        <dbReference type="ARBA" id="ARBA00023015"/>
    </source>
</evidence>
<dbReference type="Pfam" id="PF03466">
    <property type="entry name" value="LysR_substrate"/>
    <property type="match status" value="1"/>
</dbReference>
<evidence type="ECO:0000313" key="8">
    <source>
        <dbReference type="Proteomes" id="UP001205906"/>
    </source>
</evidence>
<feature type="domain" description="HTH lysR-type" evidence="6">
    <location>
        <begin position="5"/>
        <end position="62"/>
    </location>
</feature>
<reference evidence="7 8" key="1">
    <citation type="submission" date="2022-06" db="EMBL/GenBank/DDBJ databases">
        <title>Mesorhizobium sp. strain RP14 Genome sequencing and assembly.</title>
        <authorList>
            <person name="Kim I."/>
        </authorList>
    </citation>
    <scope>NUCLEOTIDE SEQUENCE [LARGE SCALE GENOMIC DNA]</scope>
    <source>
        <strain evidence="8">RP14(2022)</strain>
    </source>
</reference>
<comment type="caution">
    <text evidence="7">The sequence shown here is derived from an EMBL/GenBank/DDBJ whole genome shotgun (WGS) entry which is preliminary data.</text>
</comment>
<keyword evidence="8" id="KW-1185">Reference proteome</keyword>
<dbReference type="Gene3D" id="1.10.10.10">
    <property type="entry name" value="Winged helix-like DNA-binding domain superfamily/Winged helix DNA-binding domain"/>
    <property type="match status" value="1"/>
</dbReference>
<organism evidence="7 8">
    <name type="scientific">Mesorhizobium liriopis</name>
    <dbReference type="NCBI Taxonomy" id="2953882"/>
    <lineage>
        <taxon>Bacteria</taxon>
        <taxon>Pseudomonadati</taxon>
        <taxon>Pseudomonadota</taxon>
        <taxon>Alphaproteobacteria</taxon>
        <taxon>Hyphomicrobiales</taxon>
        <taxon>Phyllobacteriaceae</taxon>
        <taxon>Mesorhizobium</taxon>
    </lineage>
</organism>
<dbReference type="InterPro" id="IPR005119">
    <property type="entry name" value="LysR_subst-bd"/>
</dbReference>
<dbReference type="InterPro" id="IPR050176">
    <property type="entry name" value="LTTR"/>
</dbReference>
<dbReference type="Pfam" id="PF00126">
    <property type="entry name" value="HTH_1"/>
    <property type="match status" value="1"/>
</dbReference>
<name>A0ABT1C0S7_9HYPH</name>
<protein>
    <submittedName>
        <fullName evidence="7">LysR substrate-binding domain-containing protein</fullName>
    </submittedName>
</protein>
<keyword evidence="2" id="KW-0805">Transcription regulation</keyword>
<dbReference type="InterPro" id="IPR000847">
    <property type="entry name" value="LysR_HTH_N"/>
</dbReference>
<evidence type="ECO:0000256" key="4">
    <source>
        <dbReference type="ARBA" id="ARBA00023163"/>
    </source>
</evidence>
<evidence type="ECO:0000259" key="6">
    <source>
        <dbReference type="PROSITE" id="PS50931"/>
    </source>
</evidence>
<dbReference type="RefSeq" id="WP_252815247.1">
    <property type="nucleotide sequence ID" value="NZ_JAMXQS010000001.1"/>
</dbReference>
<sequence>MASPLDLDQLQTFVAIADSGSFTRAANEVFRTQSAVSMQMRRLEERIGRPLFEKDGRTNKLTEEGERLLSYARRMLHLNRETLAAFDDRRLEGTVRIGTPDDYADRFLPEIMARFTRTHPRVELTVICEPTANLIDHMKRGQLDLALITHDRSLGSSEVVRREPLLWVSSTNHAVHEEAVLPMAFGRPTCCWRRAAVEQLDRSGRDYRVLFSSWSAAVIGAAVLSGLAVSVLPECALRPGMRVLGETEGFSPLPDFEIGILRGASSRPEIVDALARHISESLDNISVPLIEESGSFDFAGLSLSRMKRQKPGQVLAGW</sequence>
<keyword evidence="3" id="KW-0238">DNA-binding</keyword>
<evidence type="ECO:0000313" key="7">
    <source>
        <dbReference type="EMBL" id="MCO6048432.1"/>
    </source>
</evidence>
<accession>A0ABT1C0S7</accession>
<dbReference type="Proteomes" id="UP001205906">
    <property type="component" value="Unassembled WGS sequence"/>
</dbReference>
<gene>
    <name evidence="7" type="ORF">NGM99_01345</name>
</gene>
<evidence type="ECO:0000256" key="5">
    <source>
        <dbReference type="SAM" id="Phobius"/>
    </source>
</evidence>
<dbReference type="Gene3D" id="3.40.190.10">
    <property type="entry name" value="Periplasmic binding protein-like II"/>
    <property type="match status" value="2"/>
</dbReference>
<dbReference type="InterPro" id="IPR036388">
    <property type="entry name" value="WH-like_DNA-bd_sf"/>
</dbReference>
<keyword evidence="4" id="KW-0804">Transcription</keyword>
<proteinExistence type="inferred from homology"/>
<evidence type="ECO:0000256" key="1">
    <source>
        <dbReference type="ARBA" id="ARBA00009437"/>
    </source>
</evidence>
<dbReference type="EMBL" id="JAMXQS010000001">
    <property type="protein sequence ID" value="MCO6048432.1"/>
    <property type="molecule type" value="Genomic_DNA"/>
</dbReference>
<dbReference type="PANTHER" id="PTHR30579:SF7">
    <property type="entry name" value="HTH-TYPE TRANSCRIPTIONAL REGULATOR LRHA-RELATED"/>
    <property type="match status" value="1"/>
</dbReference>
<feature type="transmembrane region" description="Helical" evidence="5">
    <location>
        <begin position="209"/>
        <end position="232"/>
    </location>
</feature>
<keyword evidence="5" id="KW-1133">Transmembrane helix</keyword>
<keyword evidence="5" id="KW-0812">Transmembrane</keyword>
<evidence type="ECO:0000256" key="3">
    <source>
        <dbReference type="ARBA" id="ARBA00023125"/>
    </source>
</evidence>
<dbReference type="PRINTS" id="PR00039">
    <property type="entry name" value="HTHLYSR"/>
</dbReference>
<keyword evidence="5" id="KW-0472">Membrane</keyword>
<dbReference type="PANTHER" id="PTHR30579">
    <property type="entry name" value="TRANSCRIPTIONAL REGULATOR"/>
    <property type="match status" value="1"/>
</dbReference>
<dbReference type="SUPFAM" id="SSF46785">
    <property type="entry name" value="Winged helix' DNA-binding domain"/>
    <property type="match status" value="1"/>
</dbReference>
<comment type="similarity">
    <text evidence="1">Belongs to the LysR transcriptional regulatory family.</text>
</comment>